<feature type="domain" description="Hemerythrin-like" evidence="4">
    <location>
        <begin position="15"/>
        <end position="136"/>
    </location>
</feature>
<evidence type="ECO:0000259" key="4">
    <source>
        <dbReference type="Pfam" id="PF01814"/>
    </source>
</evidence>
<proteinExistence type="inferred from homology"/>
<dbReference type="NCBIfam" id="NF033749">
    <property type="entry name" value="bact_hemeryth"/>
    <property type="match status" value="1"/>
</dbReference>
<dbReference type="InterPro" id="IPR050669">
    <property type="entry name" value="Hemerythrin"/>
</dbReference>
<dbReference type="CDD" id="cd12107">
    <property type="entry name" value="Hemerythrin"/>
    <property type="match status" value="1"/>
</dbReference>
<keyword evidence="2" id="KW-0479">Metal-binding</keyword>
<dbReference type="InterPro" id="IPR035938">
    <property type="entry name" value="Hemerythrin-like_sf"/>
</dbReference>
<evidence type="ECO:0000256" key="3">
    <source>
        <dbReference type="ARBA" id="ARBA00023004"/>
    </source>
</evidence>
<dbReference type="PANTHER" id="PTHR37164">
    <property type="entry name" value="BACTERIOHEMERYTHRIN"/>
    <property type="match status" value="1"/>
</dbReference>
<dbReference type="InterPro" id="IPR012312">
    <property type="entry name" value="Hemerythrin-like"/>
</dbReference>
<comment type="caution">
    <text evidence="5">The sequence shown here is derived from an EMBL/GenBank/DDBJ whole genome shotgun (WGS) entry which is preliminary data.</text>
</comment>
<dbReference type="EMBL" id="JAJUBC010000008">
    <property type="protein sequence ID" value="MDD1793214.1"/>
    <property type="molecule type" value="Genomic_DNA"/>
</dbReference>
<dbReference type="NCBIfam" id="TIGR02481">
    <property type="entry name" value="hemeryth_dom"/>
    <property type="match status" value="1"/>
</dbReference>
<gene>
    <name evidence="5" type="ORF">LRP50_08760</name>
</gene>
<keyword evidence="6" id="KW-1185">Reference proteome</keyword>
<evidence type="ECO:0000256" key="2">
    <source>
        <dbReference type="ARBA" id="ARBA00022723"/>
    </source>
</evidence>
<evidence type="ECO:0000313" key="5">
    <source>
        <dbReference type="EMBL" id="MDD1793214.1"/>
    </source>
</evidence>
<dbReference type="Gene3D" id="1.20.120.50">
    <property type="entry name" value="Hemerythrin-like"/>
    <property type="match status" value="1"/>
</dbReference>
<name>A0ABT5QZP7_9GAMM</name>
<evidence type="ECO:0000256" key="1">
    <source>
        <dbReference type="ARBA" id="ARBA00010587"/>
    </source>
</evidence>
<accession>A0ABT5QZP7</accession>
<dbReference type="Pfam" id="PF01814">
    <property type="entry name" value="Hemerythrin"/>
    <property type="match status" value="1"/>
</dbReference>
<evidence type="ECO:0000313" key="6">
    <source>
        <dbReference type="Proteomes" id="UP001149400"/>
    </source>
</evidence>
<keyword evidence="3" id="KW-0408">Iron</keyword>
<dbReference type="SUPFAM" id="SSF47188">
    <property type="entry name" value="Hemerythrin-like"/>
    <property type="match status" value="1"/>
</dbReference>
<dbReference type="Proteomes" id="UP001149400">
    <property type="component" value="Unassembled WGS sequence"/>
</dbReference>
<dbReference type="RefSeq" id="WP_274164077.1">
    <property type="nucleotide sequence ID" value="NZ_JAJUBC010000008.1"/>
</dbReference>
<reference evidence="5" key="1">
    <citation type="submission" date="2021-12" db="EMBL/GenBank/DDBJ databases">
        <title>Enterovibrio ZSDZ35 sp. nov. and Enterovibrio ZSDZ42 sp. nov., isolated from coastal seawater in Qingdao.</title>
        <authorList>
            <person name="Zhang P."/>
        </authorList>
    </citation>
    <scope>NUCLEOTIDE SEQUENCE</scope>
    <source>
        <strain evidence="5">ZSDZ42</strain>
    </source>
</reference>
<dbReference type="InterPro" id="IPR012827">
    <property type="entry name" value="Hemerythrin_metal-bd"/>
</dbReference>
<sequence length="150" mass="18040">MAEKFIAWGKIFESGVEEIDNEHKMLFHIANQFYDNIRRGDDDAVVFETLNKLIRYAETHFRREENMLVEIGYPEEKALRHKAHHQKLINQIFEVYETQFEVINDRIVDQPDKVKAFLTDWLIMHILTEDRDYFRHIEEQSLMSVEDANP</sequence>
<dbReference type="PANTHER" id="PTHR37164:SF1">
    <property type="entry name" value="BACTERIOHEMERYTHRIN"/>
    <property type="match status" value="1"/>
</dbReference>
<protein>
    <submittedName>
        <fullName evidence="5">Bacteriohemerythrin</fullName>
    </submittedName>
</protein>
<comment type="similarity">
    <text evidence="1">Belongs to the hemerythrin family.</text>
</comment>
<organism evidence="5 6">
    <name type="scientific">Enterovibrio gelatinilyticus</name>
    <dbReference type="NCBI Taxonomy" id="2899819"/>
    <lineage>
        <taxon>Bacteria</taxon>
        <taxon>Pseudomonadati</taxon>
        <taxon>Pseudomonadota</taxon>
        <taxon>Gammaproteobacteria</taxon>
        <taxon>Vibrionales</taxon>
        <taxon>Vibrionaceae</taxon>
        <taxon>Enterovibrio</taxon>
    </lineage>
</organism>